<evidence type="ECO:0008006" key="2">
    <source>
        <dbReference type="Google" id="ProtNLM"/>
    </source>
</evidence>
<dbReference type="Gene3D" id="3.90.1510.10">
    <property type="entry name" value="Glycerate kinase, domain 2"/>
    <property type="match status" value="1"/>
</dbReference>
<dbReference type="GO" id="GO:0008887">
    <property type="term" value="F:glycerate kinase activity"/>
    <property type="evidence" value="ECO:0007669"/>
    <property type="project" value="InterPro"/>
</dbReference>
<comment type="caution">
    <text evidence="1">The sequence shown here is derived from an EMBL/GenBank/DDBJ whole genome shotgun (WGS) entry which is preliminary data.</text>
</comment>
<evidence type="ECO:0000313" key="1">
    <source>
        <dbReference type="EMBL" id="GAG91718.1"/>
    </source>
</evidence>
<reference evidence="1" key="1">
    <citation type="journal article" date="2014" name="Front. Microbiol.">
        <title>High frequency of phylogenetically diverse reductive dehalogenase-homologous genes in deep subseafloor sedimentary metagenomes.</title>
        <authorList>
            <person name="Kawai M."/>
            <person name="Futagami T."/>
            <person name="Toyoda A."/>
            <person name="Takaki Y."/>
            <person name="Nishi S."/>
            <person name="Hori S."/>
            <person name="Arai W."/>
            <person name="Tsubouchi T."/>
            <person name="Morono Y."/>
            <person name="Uchiyama I."/>
            <person name="Ito T."/>
            <person name="Fujiyama A."/>
            <person name="Inagaki F."/>
            <person name="Takami H."/>
        </authorList>
    </citation>
    <scope>NUCLEOTIDE SEQUENCE</scope>
    <source>
        <strain evidence="1">Expedition CK06-06</strain>
    </source>
</reference>
<dbReference type="InterPro" id="IPR018193">
    <property type="entry name" value="Glyc_kinase_flavodox-like_fold"/>
</dbReference>
<dbReference type="PANTHER" id="PTHR21599">
    <property type="entry name" value="GLYCERATE KINASE"/>
    <property type="match status" value="1"/>
</dbReference>
<dbReference type="AlphaFoldDB" id="X1C5N6"/>
<protein>
    <recommendedName>
        <fullName evidence="2">Glycerate kinase</fullName>
    </recommendedName>
</protein>
<organism evidence="1">
    <name type="scientific">marine sediment metagenome</name>
    <dbReference type="NCBI Taxonomy" id="412755"/>
    <lineage>
        <taxon>unclassified sequences</taxon>
        <taxon>metagenomes</taxon>
        <taxon>ecological metagenomes</taxon>
    </lineage>
</organism>
<sequence length="233" mass="25106">TLGAKLLDKFGKPIESGGEGLKNLFRIDCSQLDSRIKRTKFIVAADVDNPLLGKRGAARVYAAQKGATPKMVGELEKYLTNFARVIEKDLGIEVADLPGAGAGGGLSAGSVAFLNARIKQGVDIVIKAWGLKEKMENADLVFTGEGSIDRQTLYGKVPFGVAKIAKKYGVPVIAIAGNVEDGAYMLSKYGIEAIFSTTPRIMTLAEIRKNPGQLITNTVEQIMRIYRLRKEGC</sequence>
<dbReference type="PANTHER" id="PTHR21599:SF0">
    <property type="entry name" value="GLYCERATE KINASE"/>
    <property type="match status" value="1"/>
</dbReference>
<feature type="non-terminal residue" evidence="1">
    <location>
        <position position="1"/>
    </location>
</feature>
<name>X1C5N6_9ZZZZ</name>
<dbReference type="GO" id="GO:0031388">
    <property type="term" value="P:organic acid phosphorylation"/>
    <property type="evidence" value="ECO:0007669"/>
    <property type="project" value="InterPro"/>
</dbReference>
<proteinExistence type="predicted"/>
<dbReference type="InterPro" id="IPR036129">
    <property type="entry name" value="Glycerate_kinase_sf"/>
</dbReference>
<dbReference type="InterPro" id="IPR004381">
    <property type="entry name" value="Glycerate_kinase"/>
</dbReference>
<dbReference type="SUPFAM" id="SSF110738">
    <property type="entry name" value="Glycerate kinase I"/>
    <property type="match status" value="1"/>
</dbReference>
<dbReference type="EMBL" id="BART01022035">
    <property type="protein sequence ID" value="GAG91718.1"/>
    <property type="molecule type" value="Genomic_DNA"/>
</dbReference>
<dbReference type="Pfam" id="PF02595">
    <property type="entry name" value="Gly_kinase"/>
    <property type="match status" value="1"/>
</dbReference>
<gene>
    <name evidence="1" type="ORF">S01H4_40463</name>
</gene>
<dbReference type="NCBIfam" id="TIGR00045">
    <property type="entry name" value="glycerate kinase"/>
    <property type="match status" value="1"/>
</dbReference>
<accession>X1C5N6</accession>